<organism evidence="2 3">
    <name type="scientific">Patulibacter brassicae</name>
    <dbReference type="NCBI Taxonomy" id="1705717"/>
    <lineage>
        <taxon>Bacteria</taxon>
        <taxon>Bacillati</taxon>
        <taxon>Actinomycetota</taxon>
        <taxon>Thermoleophilia</taxon>
        <taxon>Solirubrobacterales</taxon>
        <taxon>Patulibacteraceae</taxon>
        <taxon>Patulibacter</taxon>
    </lineage>
</organism>
<accession>A0ABU4VPI3</accession>
<keyword evidence="1" id="KW-0472">Membrane</keyword>
<dbReference type="EMBL" id="JAXAVX010000020">
    <property type="protein sequence ID" value="MDX8153774.1"/>
    <property type="molecule type" value="Genomic_DNA"/>
</dbReference>
<evidence type="ECO:0000256" key="1">
    <source>
        <dbReference type="SAM" id="Phobius"/>
    </source>
</evidence>
<keyword evidence="3" id="KW-1185">Reference proteome</keyword>
<feature type="transmembrane region" description="Helical" evidence="1">
    <location>
        <begin position="191"/>
        <end position="212"/>
    </location>
</feature>
<reference evidence="2 3" key="1">
    <citation type="submission" date="2023-11" db="EMBL/GenBank/DDBJ databases">
        <authorList>
            <person name="Xu M."/>
            <person name="Jiang T."/>
        </authorList>
    </citation>
    <scope>NUCLEOTIDE SEQUENCE [LARGE SCALE GENOMIC DNA]</scope>
    <source>
        <strain evidence="2 3">SD</strain>
    </source>
</reference>
<gene>
    <name evidence="2" type="ORF">SK069_19410</name>
</gene>
<evidence type="ECO:0008006" key="4">
    <source>
        <dbReference type="Google" id="ProtNLM"/>
    </source>
</evidence>
<comment type="caution">
    <text evidence="2">The sequence shown here is derived from an EMBL/GenBank/DDBJ whole genome shotgun (WGS) entry which is preliminary data.</text>
</comment>
<protein>
    <recommendedName>
        <fullName evidence="4">DUF4328 domain-containing protein</fullName>
    </recommendedName>
</protein>
<feature type="transmembrane region" description="Helical" evidence="1">
    <location>
        <begin position="113"/>
        <end position="135"/>
    </location>
</feature>
<proteinExistence type="predicted"/>
<evidence type="ECO:0000313" key="2">
    <source>
        <dbReference type="EMBL" id="MDX8153774.1"/>
    </source>
</evidence>
<feature type="transmembrane region" description="Helical" evidence="1">
    <location>
        <begin position="76"/>
        <end position="101"/>
    </location>
</feature>
<dbReference type="RefSeq" id="WP_319955923.1">
    <property type="nucleotide sequence ID" value="NZ_JAXAVX010000020.1"/>
</dbReference>
<sequence>MSTTAVRPPSAGASPPPDPRLTQFRMMMTFQRACAWGGAACIAIFIGGFALAGFIPPVGADDSAAEIARHYREHQVSIQLGGLCFIVAGLFYAAFTGVISAQMSRIPGVHRSVHYVQLASGAFGCLTYLVPGLFLEIAAFRVDRPDETIRLLNDMFWILAVMPWTPFLTQNWAFAWAILADRRSPSLFPRWLAYFNVWAPISFAPSVLLPFFHHGPFAWQGIFVVWIPAIVFILQFAANVTCLLRAIADEEAAGPPAPEVSDVR</sequence>
<feature type="transmembrane region" description="Helical" evidence="1">
    <location>
        <begin position="33"/>
        <end position="56"/>
    </location>
</feature>
<dbReference type="Proteomes" id="UP001277761">
    <property type="component" value="Unassembled WGS sequence"/>
</dbReference>
<feature type="transmembrane region" description="Helical" evidence="1">
    <location>
        <begin position="218"/>
        <end position="238"/>
    </location>
</feature>
<evidence type="ECO:0000313" key="3">
    <source>
        <dbReference type="Proteomes" id="UP001277761"/>
    </source>
</evidence>
<keyword evidence="1" id="KW-0812">Transmembrane</keyword>
<keyword evidence="1" id="KW-1133">Transmembrane helix</keyword>
<name>A0ABU4VPI3_9ACTN</name>
<feature type="transmembrane region" description="Helical" evidence="1">
    <location>
        <begin position="155"/>
        <end position="179"/>
    </location>
</feature>